<protein>
    <submittedName>
        <fullName evidence="2">Uncharacterized protein</fullName>
    </submittedName>
</protein>
<dbReference type="InterPro" id="IPR029058">
    <property type="entry name" value="AB_hydrolase_fold"/>
</dbReference>
<dbReference type="Gramene" id="QL09p009250:mrna">
    <property type="protein sequence ID" value="QL09p009250:mrna"/>
    <property type="gene ID" value="QL09p009250"/>
</dbReference>
<dbReference type="EMBL" id="LRBV02000009">
    <property type="status" value="NOT_ANNOTATED_CDS"/>
    <property type="molecule type" value="Genomic_DNA"/>
</dbReference>
<dbReference type="InParanoid" id="A0A7N2MHC7"/>
<reference evidence="2 3" key="1">
    <citation type="journal article" date="2016" name="G3 (Bethesda)">
        <title>First Draft Assembly and Annotation of the Genome of a California Endemic Oak Quercus lobata Nee (Fagaceae).</title>
        <authorList>
            <person name="Sork V.L."/>
            <person name="Fitz-Gibbon S.T."/>
            <person name="Puiu D."/>
            <person name="Crepeau M."/>
            <person name="Gugger P.F."/>
            <person name="Sherman R."/>
            <person name="Stevens K."/>
            <person name="Langley C.H."/>
            <person name="Pellegrini M."/>
            <person name="Salzberg S.L."/>
        </authorList>
    </citation>
    <scope>NUCLEOTIDE SEQUENCE [LARGE SCALE GENOMIC DNA]</scope>
    <source>
        <strain evidence="2 3">cv. SW786</strain>
    </source>
</reference>
<dbReference type="SUPFAM" id="SSF53474">
    <property type="entry name" value="alpha/beta-Hydrolases"/>
    <property type="match status" value="1"/>
</dbReference>
<dbReference type="PANTHER" id="PTHR31479:SF31">
    <property type="entry name" value="ALPHA_BETA-HYDROLASES SUPERFAMILY PROTEIN"/>
    <property type="match status" value="1"/>
</dbReference>
<feature type="region of interest" description="Disordered" evidence="1">
    <location>
        <begin position="28"/>
        <end position="51"/>
    </location>
</feature>
<accession>A0A7N2MHC7</accession>
<proteinExistence type="predicted"/>
<dbReference type="AlphaFoldDB" id="A0A7N2MHC7"/>
<evidence type="ECO:0000313" key="2">
    <source>
        <dbReference type="EnsemblPlants" id="QL09p009250:mrna"/>
    </source>
</evidence>
<name>A0A7N2MHC7_QUELO</name>
<organism evidence="2 3">
    <name type="scientific">Quercus lobata</name>
    <name type="common">Valley oak</name>
    <dbReference type="NCBI Taxonomy" id="97700"/>
    <lineage>
        <taxon>Eukaryota</taxon>
        <taxon>Viridiplantae</taxon>
        <taxon>Streptophyta</taxon>
        <taxon>Embryophyta</taxon>
        <taxon>Tracheophyta</taxon>
        <taxon>Spermatophyta</taxon>
        <taxon>Magnoliopsida</taxon>
        <taxon>eudicotyledons</taxon>
        <taxon>Gunneridae</taxon>
        <taxon>Pentapetalae</taxon>
        <taxon>rosids</taxon>
        <taxon>fabids</taxon>
        <taxon>Fagales</taxon>
        <taxon>Fagaceae</taxon>
        <taxon>Quercus</taxon>
    </lineage>
</organism>
<evidence type="ECO:0000256" key="1">
    <source>
        <dbReference type="SAM" id="MobiDB-lite"/>
    </source>
</evidence>
<keyword evidence="3" id="KW-1185">Reference proteome</keyword>
<dbReference type="PANTHER" id="PTHR31479">
    <property type="entry name" value="ALPHA/BETA-HYDROLASES SUPERFAMILY PROTEIN"/>
    <property type="match status" value="1"/>
</dbReference>
<sequence>MPSYPPIAKHASEIRNKSAKKLNKALFLSPKKKRNSTKEGVRPSSSENFSLSGPNPRVDINWNDVNYRRLVIACLVNGVYILESDRQQNRDEIEALATPCFQLAMDCVLVTMSGGARVWLAGHSPGSAMALLAGKNMAKMGYFLETYLFNPPFLYFPMEAAIKDTIVKFVIRCAGSVVSAGLSRDVNGCQHHETEDHESFNVPLSSWIPYLFVNPHYPICSEYIGYFEQRKKMRAKILGGVDRFLTKSCMDSGSEPLNLIPSADLTINRCQLTEFQGPFCKYKKFKRAHGIQQWWNYVPYDSLRYEYNTTNYVE</sequence>
<evidence type="ECO:0000313" key="3">
    <source>
        <dbReference type="Proteomes" id="UP000594261"/>
    </source>
</evidence>
<dbReference type="Proteomes" id="UP000594261">
    <property type="component" value="Chromosome 9"/>
</dbReference>
<reference evidence="2" key="2">
    <citation type="submission" date="2021-01" db="UniProtKB">
        <authorList>
            <consortium name="EnsemblPlants"/>
        </authorList>
    </citation>
    <scope>IDENTIFICATION</scope>
</reference>
<dbReference type="EnsemblPlants" id="QL09p009250:mrna">
    <property type="protein sequence ID" value="QL09p009250:mrna"/>
    <property type="gene ID" value="QL09p009250"/>
</dbReference>